<dbReference type="AlphaFoldDB" id="R7QSE5"/>
<dbReference type="Gramene" id="CDF40310">
    <property type="protein sequence ID" value="CDF40310"/>
    <property type="gene ID" value="CHC_T00010070001"/>
</dbReference>
<keyword evidence="2" id="KW-1185">Reference proteome</keyword>
<accession>R7QSE5</accession>
<dbReference type="GeneID" id="17318343"/>
<proteinExistence type="predicted"/>
<dbReference type="Proteomes" id="UP000012073">
    <property type="component" value="Unassembled WGS sequence"/>
</dbReference>
<name>R7QSE5_CHOCR</name>
<reference evidence="2" key="1">
    <citation type="journal article" date="2013" name="Proc. Natl. Acad. Sci. U.S.A.">
        <title>Genome structure and metabolic features in the red seaweed Chondrus crispus shed light on evolution of the Archaeplastida.</title>
        <authorList>
            <person name="Collen J."/>
            <person name="Porcel B."/>
            <person name="Carre W."/>
            <person name="Ball S.G."/>
            <person name="Chaparro C."/>
            <person name="Tonon T."/>
            <person name="Barbeyron T."/>
            <person name="Michel G."/>
            <person name="Noel B."/>
            <person name="Valentin K."/>
            <person name="Elias M."/>
            <person name="Artiguenave F."/>
            <person name="Arun A."/>
            <person name="Aury J.M."/>
            <person name="Barbosa-Neto J.F."/>
            <person name="Bothwell J.H."/>
            <person name="Bouget F.Y."/>
            <person name="Brillet L."/>
            <person name="Cabello-Hurtado F."/>
            <person name="Capella-Gutierrez S."/>
            <person name="Charrier B."/>
            <person name="Cladiere L."/>
            <person name="Cock J.M."/>
            <person name="Coelho S.M."/>
            <person name="Colleoni C."/>
            <person name="Czjzek M."/>
            <person name="Da Silva C."/>
            <person name="Delage L."/>
            <person name="Denoeud F."/>
            <person name="Deschamps P."/>
            <person name="Dittami S.M."/>
            <person name="Gabaldon T."/>
            <person name="Gachon C.M."/>
            <person name="Groisillier A."/>
            <person name="Herve C."/>
            <person name="Jabbari K."/>
            <person name="Katinka M."/>
            <person name="Kloareg B."/>
            <person name="Kowalczyk N."/>
            <person name="Labadie K."/>
            <person name="Leblanc C."/>
            <person name="Lopez P.J."/>
            <person name="McLachlan D.H."/>
            <person name="Meslet-Cladiere L."/>
            <person name="Moustafa A."/>
            <person name="Nehr Z."/>
            <person name="Nyvall Collen P."/>
            <person name="Panaud O."/>
            <person name="Partensky F."/>
            <person name="Poulain J."/>
            <person name="Rensing S.A."/>
            <person name="Rousvoal S."/>
            <person name="Samson G."/>
            <person name="Symeonidi A."/>
            <person name="Weissenbach J."/>
            <person name="Zambounis A."/>
            <person name="Wincker P."/>
            <person name="Boyen C."/>
        </authorList>
    </citation>
    <scope>NUCLEOTIDE SEQUENCE [LARGE SCALE GENOMIC DNA]</scope>
    <source>
        <strain evidence="2">cv. Stackhouse</strain>
    </source>
</reference>
<evidence type="ECO:0000313" key="1">
    <source>
        <dbReference type="EMBL" id="CDF40310.1"/>
    </source>
</evidence>
<organism evidence="1 2">
    <name type="scientific">Chondrus crispus</name>
    <name type="common">Carrageen Irish moss</name>
    <name type="synonym">Polymorpha crispa</name>
    <dbReference type="NCBI Taxonomy" id="2769"/>
    <lineage>
        <taxon>Eukaryota</taxon>
        <taxon>Rhodophyta</taxon>
        <taxon>Florideophyceae</taxon>
        <taxon>Rhodymeniophycidae</taxon>
        <taxon>Gigartinales</taxon>
        <taxon>Gigartinaceae</taxon>
        <taxon>Chondrus</taxon>
    </lineage>
</organism>
<dbReference type="RefSeq" id="XP_005710604.1">
    <property type="nucleotide sequence ID" value="XM_005710547.1"/>
</dbReference>
<dbReference type="KEGG" id="ccp:CHC_T00010070001"/>
<dbReference type="EMBL" id="HG002154">
    <property type="protein sequence ID" value="CDF40310.1"/>
    <property type="molecule type" value="Genomic_DNA"/>
</dbReference>
<sequence>MESVLNCFIDRHCKKRLERICPSRCDAIWVNAELSSGDVDGIPMICSDAMCCPGAAENDQVSVPTIRNRCAFLALCRLA</sequence>
<evidence type="ECO:0000313" key="2">
    <source>
        <dbReference type="Proteomes" id="UP000012073"/>
    </source>
</evidence>
<protein>
    <submittedName>
        <fullName evidence="1">Uncharacterized protein</fullName>
    </submittedName>
</protein>
<gene>
    <name evidence="1" type="ORF">CHC_T00010070001</name>
</gene>